<dbReference type="CDD" id="cd01372">
    <property type="entry name" value="KISc_KIF4"/>
    <property type="match status" value="1"/>
</dbReference>
<dbReference type="GO" id="GO:0008017">
    <property type="term" value="F:microtubule binding"/>
    <property type="evidence" value="ECO:0007669"/>
    <property type="project" value="InterPro"/>
</dbReference>
<feature type="compositionally biased region" description="Polar residues" evidence="15">
    <location>
        <begin position="1304"/>
        <end position="1321"/>
    </location>
</feature>
<dbReference type="InterPro" id="IPR056532">
    <property type="entry name" value="KIF21A/B_hel_2"/>
</dbReference>
<evidence type="ECO:0000259" key="17">
    <source>
        <dbReference type="PROSITE" id="PS50067"/>
    </source>
</evidence>
<dbReference type="PROSITE" id="PS00411">
    <property type="entry name" value="KINESIN_MOTOR_1"/>
    <property type="match status" value="1"/>
</dbReference>
<dbReference type="Pfam" id="PF00225">
    <property type="entry name" value="Kinesin"/>
    <property type="match status" value="1"/>
</dbReference>
<evidence type="ECO:0000256" key="2">
    <source>
        <dbReference type="ARBA" id="ARBA00022490"/>
    </source>
</evidence>
<keyword evidence="3" id="KW-0853">WD repeat</keyword>
<dbReference type="Gene3D" id="1.20.120.1760">
    <property type="match status" value="2"/>
</dbReference>
<dbReference type="PROSITE" id="PS50067">
    <property type="entry name" value="KINESIN_MOTOR_2"/>
    <property type="match status" value="1"/>
</dbReference>
<comment type="subcellular location">
    <subcellularLocation>
        <location evidence="1">Cytoplasm</location>
        <location evidence="1">Cytoskeleton</location>
    </subcellularLocation>
</comment>
<feature type="compositionally biased region" description="Polar residues" evidence="15">
    <location>
        <begin position="1858"/>
        <end position="1874"/>
    </location>
</feature>
<gene>
    <name evidence="18" type="ORF">NP493_289g01021</name>
</gene>
<comment type="similarity">
    <text evidence="13">Belongs to the CDP-alcohol phosphatidyltransferase class-I family.</text>
</comment>
<keyword evidence="8 12" id="KW-0067">ATP-binding</keyword>
<keyword evidence="7 12" id="KW-0547">Nucleotide-binding</keyword>
<evidence type="ECO:0000256" key="8">
    <source>
        <dbReference type="ARBA" id="ARBA00022840"/>
    </source>
</evidence>
<evidence type="ECO:0000256" key="14">
    <source>
        <dbReference type="SAM" id="Coils"/>
    </source>
</evidence>
<reference evidence="18" key="1">
    <citation type="journal article" date="2023" name="Mol. Biol. Evol.">
        <title>Third-Generation Sequencing Reveals the Adaptive Role of the Epigenome in Three Deep-Sea Polychaetes.</title>
        <authorList>
            <person name="Perez M."/>
            <person name="Aroh O."/>
            <person name="Sun Y."/>
            <person name="Lan Y."/>
            <person name="Juniper S.K."/>
            <person name="Young C.R."/>
            <person name="Angers B."/>
            <person name="Qian P.Y."/>
        </authorList>
    </citation>
    <scope>NUCLEOTIDE SEQUENCE</scope>
    <source>
        <strain evidence="18">R07B-5</strain>
    </source>
</reference>
<feature type="binding site" evidence="12">
    <location>
        <begin position="84"/>
        <end position="91"/>
    </location>
    <ligand>
        <name>ATP</name>
        <dbReference type="ChEBI" id="CHEBI:30616"/>
    </ligand>
</feature>
<dbReference type="InterPro" id="IPR027417">
    <property type="entry name" value="P-loop_NTPase"/>
</dbReference>
<dbReference type="InterPro" id="IPR048254">
    <property type="entry name" value="CDP_ALCOHOL_P_TRANSF_CS"/>
</dbReference>
<feature type="domain" description="Kinesin motor" evidence="17">
    <location>
        <begin position="5"/>
        <end position="355"/>
    </location>
</feature>
<sequence>MQEVNVRVAVRIRPLLPKEKLAGEQVCMRIIPNTNQLVLGKDRAFTFDYIISSKTSQSETYERCVEPLVRSCFDGYNATVFAYGQTGSGKTFTIGGGNIASQTEEEFGVIPRAVKQIFDTIQMNPSRDYLLKISYVEIYKEELRDLLDLETSNRDLHVREDEHGNTIITGAMEVECQSMEEVMSYLEQGSGYRHTGSTQMNEYSSRSHAVFTFFIEQKWSDNDNSDPDVRERKASDSSEVMEDGEIVHYMCAKFHFVDLAGSERAHKTGNVGDRFKESVYINGGLLALGNVISALGDIKRKATHIPYRDSKITRLLKDSLGGNAKTVMICCISPASSNFDETLNALKYANRAKNIKNKPIVNRDPQSIRFEEMQSEINALREELQRQQSTLVAASPGEPCRQQDIGQVKCLEDKVVRLQTECFHYKMIADEAYKQLQDIHGRHILSHSQSGRLHEWFELMEEIKNNVPTTMNREMVENQTIMQLECELRKCQTDLKSDVEIFADKAKEMGLLHERIEELEQLNSELTSRLEEVEDQCKLQGEQLVEKQVRLEEFAAKLKETERQLSVLDVSTDCDATQTELFDSAVSIRQRAKSVPTGRDRNVEKLKQMERNIHTSPALFSLERVMQGFRARSQLIIHHLEDSDEVLQKHFSDDDEEEDEVSTDTSDRRYFQRNTPGRGTYKISRPKIRRKETFVLGRHRKGDLSNGDVDPRLKHSQTDDEKLSMQSQCLSTRLHRGSNILQRLSQLPVNTELQKKRLKQTEIEVRQSTQKVRDLAINIRLKEQLIKELVATGRGAQMMNKQYQEKIRSLEMEKQAAKSELVSLQKALQEVEIREQQDKSAKERLQSEFRKKMEQAKSKFINLQKKQKETERMATITGQNLKRIQSLELAVEKMRQQQDQLQRRLKGEMERKVKLERDMQKEQQRIKELEVRNEQQKKVLRVKTEEVTAMQRKLRSGSTSTTITEQTRLEDQKKWLDQEIEKILEQRRQIEDLEADLQKREDVVTKKEAMLAERSELEIKKLRSSQVLNKNLVSLDGKLEDVERRLKEKKKELADTPKDTAVKLKADIDKLNTNKEKLHKQKTALDAKLLEGKILSPQEERRLIEIEEAIDGLEAAIDYRNETIMHRQQELRKSVAISQSEDNFMLKLNTLTLTETRILLSRFFEKVVDLRESVQSKEIQFNELEVKMDEQERLICELEASLQRATIETDRRLTQQQREHEKTMQLLMKQLSETSAEKTTKESEMLTVDKETQSRIQRLEKDLYFYRKTCRELKKRLREVLGSASIVSSVSSLQPDEGKATPRPDTSQVSSPRKTNHNPGNDVSEPSEVASPRATAVRISRKELRRMSDDEISMRLSAINQSVLTTGRNMTMAEILTPAQLRRLTEHKYSSQGTSVTEPVMQKFWRWLVEQIPLWWAPNAMTLTGLIINAVSTSILIVYSPDAQQEPPSLVLVLNCVSLFVYQALDAIDGKQARRVSEATPLGELIDHGCDSVSLGETSVVWTVVHSRSGMFMGSGGGCQMGDGAPWWGYFLCAFGLFLYQALDAIDGKQARRTNSSSPLGELFDHGCDSVSVVFLVVGLSIAIQLGMNPTWLFFECFITMFIFYAAHWQTYCTGTLKFGRLDVTEAQFSVMATYMMSAIFGPSFWSFEVPMFWAPVKLITLHVHVFVTAFTTPSSLCSQVPILGVPLKLITIAGSGLAAILCCYMYFNIILMRGGIGKNGSTVAGTSVLTPIIPISIIITMAFVIWKKSPSHVYENHPILYILSFGMAIAKTTNKLVVAHMTKSEMELLDTSFLGPGLLVVNQYFNTVIDEYYILWACFVYCTVDLLRYSVYVCRQISTHLHICIFKVTSAPKADDTANSSNSSRATENSTVYNRPVTRQLASQAKK</sequence>
<feature type="transmembrane region" description="Helical" evidence="16">
    <location>
        <begin position="1690"/>
        <end position="1712"/>
    </location>
</feature>
<name>A0AAD9NWJ4_RIDPI</name>
<evidence type="ECO:0000256" key="4">
    <source>
        <dbReference type="ARBA" id="ARBA00022679"/>
    </source>
</evidence>
<dbReference type="Pfam" id="PF25764">
    <property type="entry name" value="KIF21A_4th"/>
    <property type="match status" value="1"/>
</dbReference>
<dbReference type="GO" id="GO:0007018">
    <property type="term" value="P:microtubule-based movement"/>
    <property type="evidence" value="ECO:0007669"/>
    <property type="project" value="InterPro"/>
</dbReference>
<feature type="transmembrane region" description="Helical" evidence="16">
    <location>
        <begin position="1592"/>
        <end position="1609"/>
    </location>
</feature>
<dbReference type="Pfam" id="PF23203">
    <property type="entry name" value="KIF21A"/>
    <property type="match status" value="1"/>
</dbReference>
<dbReference type="GO" id="GO:0016020">
    <property type="term" value="C:membrane"/>
    <property type="evidence" value="ECO:0007669"/>
    <property type="project" value="InterPro"/>
</dbReference>
<dbReference type="PROSITE" id="PS00379">
    <property type="entry name" value="CDP_ALCOHOL_P_TRANSF"/>
    <property type="match status" value="2"/>
</dbReference>
<feature type="transmembrane region" description="Helical" evidence="16">
    <location>
        <begin position="1527"/>
        <end position="1546"/>
    </location>
</feature>
<protein>
    <recommendedName>
        <fullName evidence="17">Kinesin motor domain-containing protein</fullName>
    </recommendedName>
</protein>
<keyword evidence="16" id="KW-1133">Transmembrane helix</keyword>
<dbReference type="GO" id="GO:0008654">
    <property type="term" value="P:phospholipid biosynthetic process"/>
    <property type="evidence" value="ECO:0007669"/>
    <property type="project" value="InterPro"/>
</dbReference>
<feature type="compositionally biased region" description="Basic and acidic residues" evidence="15">
    <location>
        <begin position="709"/>
        <end position="723"/>
    </location>
</feature>
<dbReference type="EMBL" id="JAODUO010000295">
    <property type="protein sequence ID" value="KAK2183775.1"/>
    <property type="molecule type" value="Genomic_DNA"/>
</dbReference>
<dbReference type="InterPro" id="IPR043130">
    <property type="entry name" value="CDP-OH_PTrfase_TM_dom"/>
</dbReference>
<feature type="region of interest" description="Disordered" evidence="15">
    <location>
        <begin position="1854"/>
        <end position="1888"/>
    </location>
</feature>
<evidence type="ECO:0000256" key="11">
    <source>
        <dbReference type="ARBA" id="ARBA00023212"/>
    </source>
</evidence>
<keyword evidence="10 12" id="KW-0505">Motor protein</keyword>
<evidence type="ECO:0000256" key="7">
    <source>
        <dbReference type="ARBA" id="ARBA00022741"/>
    </source>
</evidence>
<keyword evidence="9 14" id="KW-0175">Coiled coil</keyword>
<dbReference type="GO" id="GO:0016780">
    <property type="term" value="F:phosphotransferase activity, for other substituted phosphate groups"/>
    <property type="evidence" value="ECO:0007669"/>
    <property type="project" value="InterPro"/>
</dbReference>
<dbReference type="GO" id="GO:0005875">
    <property type="term" value="C:microtubule associated complex"/>
    <property type="evidence" value="ECO:0007669"/>
    <property type="project" value="TreeGrafter"/>
</dbReference>
<evidence type="ECO:0000256" key="15">
    <source>
        <dbReference type="SAM" id="MobiDB-lite"/>
    </source>
</evidence>
<evidence type="ECO:0000256" key="3">
    <source>
        <dbReference type="ARBA" id="ARBA00022574"/>
    </source>
</evidence>
<feature type="region of interest" description="Disordered" evidence="15">
    <location>
        <begin position="1288"/>
        <end position="1337"/>
    </location>
</feature>
<evidence type="ECO:0000256" key="5">
    <source>
        <dbReference type="ARBA" id="ARBA00022701"/>
    </source>
</evidence>
<evidence type="ECO:0000256" key="6">
    <source>
        <dbReference type="ARBA" id="ARBA00022737"/>
    </source>
</evidence>
<dbReference type="GO" id="GO:0007052">
    <property type="term" value="P:mitotic spindle organization"/>
    <property type="evidence" value="ECO:0007669"/>
    <property type="project" value="TreeGrafter"/>
</dbReference>
<dbReference type="InterPro" id="IPR001752">
    <property type="entry name" value="Kinesin_motor_dom"/>
</dbReference>
<dbReference type="Gene3D" id="3.40.850.10">
    <property type="entry name" value="Kinesin motor domain"/>
    <property type="match status" value="1"/>
</dbReference>
<feature type="transmembrane region" description="Helical" evidence="16">
    <location>
        <begin position="1724"/>
        <end position="1747"/>
    </location>
</feature>
<keyword evidence="4 13" id="KW-0808">Transferase</keyword>
<proteinExistence type="inferred from homology"/>
<feature type="coiled-coil region" evidence="14">
    <location>
        <begin position="1167"/>
        <end position="1194"/>
    </location>
</feature>
<dbReference type="PRINTS" id="PR00380">
    <property type="entry name" value="KINESINHEAVY"/>
</dbReference>
<feature type="transmembrane region" description="Helical" evidence="16">
    <location>
        <begin position="1629"/>
        <end position="1648"/>
    </location>
</feature>
<keyword evidence="16" id="KW-0812">Transmembrane</keyword>
<dbReference type="GO" id="GO:0003777">
    <property type="term" value="F:microtubule motor activity"/>
    <property type="evidence" value="ECO:0007669"/>
    <property type="project" value="InterPro"/>
</dbReference>
<dbReference type="InterPro" id="IPR019821">
    <property type="entry name" value="Kinesin_motor_CS"/>
</dbReference>
<keyword evidence="16" id="KW-0472">Membrane</keyword>
<evidence type="ECO:0000256" key="10">
    <source>
        <dbReference type="ARBA" id="ARBA00023175"/>
    </source>
</evidence>
<keyword evidence="11" id="KW-0206">Cytoskeleton</keyword>
<dbReference type="PANTHER" id="PTHR47969">
    <property type="entry name" value="CHROMOSOME-ASSOCIATED KINESIN KIF4A-RELATED"/>
    <property type="match status" value="1"/>
</dbReference>
<organism evidence="18 19">
    <name type="scientific">Ridgeia piscesae</name>
    <name type="common">Tubeworm</name>
    <dbReference type="NCBI Taxonomy" id="27915"/>
    <lineage>
        <taxon>Eukaryota</taxon>
        <taxon>Metazoa</taxon>
        <taxon>Spiralia</taxon>
        <taxon>Lophotrochozoa</taxon>
        <taxon>Annelida</taxon>
        <taxon>Polychaeta</taxon>
        <taxon>Sedentaria</taxon>
        <taxon>Canalipalpata</taxon>
        <taxon>Sabellida</taxon>
        <taxon>Siboglinidae</taxon>
        <taxon>Ridgeia</taxon>
    </lineage>
</organism>
<comment type="similarity">
    <text evidence="12">Belongs to the TRAFAC class myosin-kinesin ATPase superfamily. Kinesin family.</text>
</comment>
<dbReference type="GO" id="GO:0005524">
    <property type="term" value="F:ATP binding"/>
    <property type="evidence" value="ECO:0007669"/>
    <property type="project" value="UniProtKB-UniRule"/>
</dbReference>
<evidence type="ECO:0000256" key="16">
    <source>
        <dbReference type="SAM" id="Phobius"/>
    </source>
</evidence>
<evidence type="ECO:0000313" key="19">
    <source>
        <dbReference type="Proteomes" id="UP001209878"/>
    </source>
</evidence>
<dbReference type="FunFam" id="3.40.850.10:FF:000011">
    <property type="entry name" value="Kinesin family member 21A"/>
    <property type="match status" value="1"/>
</dbReference>
<dbReference type="GO" id="GO:0051231">
    <property type="term" value="P:spindle elongation"/>
    <property type="evidence" value="ECO:0007669"/>
    <property type="project" value="TreeGrafter"/>
</dbReference>
<accession>A0AAD9NWJ4</accession>
<evidence type="ECO:0000256" key="1">
    <source>
        <dbReference type="ARBA" id="ARBA00004245"/>
    </source>
</evidence>
<feature type="coiled-coil region" evidence="14">
    <location>
        <begin position="509"/>
        <end position="571"/>
    </location>
</feature>
<feature type="region of interest" description="Disordered" evidence="15">
    <location>
        <begin position="694"/>
        <end position="724"/>
    </location>
</feature>
<dbReference type="InterPro" id="IPR027640">
    <property type="entry name" value="Kinesin-like_fam"/>
</dbReference>
<keyword evidence="5" id="KW-0493">Microtubule</keyword>
<dbReference type="GO" id="GO:0005874">
    <property type="term" value="C:microtubule"/>
    <property type="evidence" value="ECO:0007669"/>
    <property type="project" value="UniProtKB-KW"/>
</dbReference>
<dbReference type="PANTHER" id="PTHR47969:SF25">
    <property type="entry name" value="KINESIN MOTOR DOMAIN-CONTAINING PROTEIN"/>
    <property type="match status" value="1"/>
</dbReference>
<evidence type="ECO:0000256" key="13">
    <source>
        <dbReference type="RuleBase" id="RU003750"/>
    </source>
</evidence>
<keyword evidence="2" id="KW-0963">Cytoplasm</keyword>
<keyword evidence="19" id="KW-1185">Reference proteome</keyword>
<dbReference type="InterPro" id="IPR036961">
    <property type="entry name" value="Kinesin_motor_dom_sf"/>
</dbReference>
<dbReference type="SMART" id="SM00129">
    <property type="entry name" value="KISc"/>
    <property type="match status" value="1"/>
</dbReference>
<evidence type="ECO:0000313" key="18">
    <source>
        <dbReference type="EMBL" id="KAK2183775.1"/>
    </source>
</evidence>
<dbReference type="InterPro" id="IPR000462">
    <property type="entry name" value="CDP-OH_P_trans"/>
</dbReference>
<evidence type="ECO:0000256" key="9">
    <source>
        <dbReference type="ARBA" id="ARBA00023054"/>
    </source>
</evidence>
<dbReference type="Proteomes" id="UP001209878">
    <property type="component" value="Unassembled WGS sequence"/>
</dbReference>
<feature type="coiled-coil region" evidence="14">
    <location>
        <begin position="758"/>
        <end position="1088"/>
    </location>
</feature>
<dbReference type="SUPFAM" id="SSF52540">
    <property type="entry name" value="P-loop containing nucleoside triphosphate hydrolases"/>
    <property type="match status" value="1"/>
</dbReference>
<comment type="caution">
    <text evidence="18">The sequence shown here is derived from an EMBL/GenBank/DDBJ whole genome shotgun (WGS) entry which is preliminary data.</text>
</comment>
<dbReference type="Pfam" id="PF01066">
    <property type="entry name" value="CDP-OH_P_transf"/>
    <property type="match status" value="2"/>
</dbReference>
<keyword evidence="6" id="KW-0677">Repeat</keyword>
<evidence type="ECO:0000256" key="12">
    <source>
        <dbReference type="PROSITE-ProRule" id="PRU00283"/>
    </source>
</evidence>